<proteinExistence type="predicted"/>
<keyword evidence="1" id="KW-0677">Repeat</keyword>
<reference evidence="5" key="1">
    <citation type="submission" date="2024-02" db="UniProtKB">
        <authorList>
            <consortium name="WormBaseParasite"/>
        </authorList>
    </citation>
    <scope>IDENTIFICATION</scope>
</reference>
<evidence type="ECO:0000313" key="4">
    <source>
        <dbReference type="Proteomes" id="UP000887575"/>
    </source>
</evidence>
<feature type="compositionally biased region" description="Polar residues" evidence="2">
    <location>
        <begin position="24"/>
        <end position="33"/>
    </location>
</feature>
<feature type="region of interest" description="Disordered" evidence="2">
    <location>
        <begin position="1"/>
        <end position="89"/>
    </location>
</feature>
<organism evidence="4 5">
    <name type="scientific">Mesorhabditis belari</name>
    <dbReference type="NCBI Taxonomy" id="2138241"/>
    <lineage>
        <taxon>Eukaryota</taxon>
        <taxon>Metazoa</taxon>
        <taxon>Ecdysozoa</taxon>
        <taxon>Nematoda</taxon>
        <taxon>Chromadorea</taxon>
        <taxon>Rhabditida</taxon>
        <taxon>Rhabditina</taxon>
        <taxon>Rhabditomorpha</taxon>
        <taxon>Rhabditoidea</taxon>
        <taxon>Rhabditidae</taxon>
        <taxon>Mesorhabditinae</taxon>
        <taxon>Mesorhabditis</taxon>
    </lineage>
</organism>
<dbReference type="PANTHER" id="PTHR22990">
    <property type="entry name" value="F-BOX ONLY PROTEIN"/>
    <property type="match status" value="1"/>
</dbReference>
<dbReference type="SUPFAM" id="SSF51126">
    <property type="entry name" value="Pectin lyase-like"/>
    <property type="match status" value="1"/>
</dbReference>
<dbReference type="GO" id="GO:0042981">
    <property type="term" value="P:regulation of apoptotic process"/>
    <property type="evidence" value="ECO:0007669"/>
    <property type="project" value="TreeGrafter"/>
</dbReference>
<dbReference type="InterPro" id="IPR051550">
    <property type="entry name" value="SCF-Subunits/Alg-Epimerases"/>
</dbReference>
<dbReference type="InterPro" id="IPR039448">
    <property type="entry name" value="Beta_helix"/>
</dbReference>
<accession>A0AAF3J8L3</accession>
<dbReference type="InterPro" id="IPR011050">
    <property type="entry name" value="Pectin_lyase_fold/virulence"/>
</dbReference>
<dbReference type="Pfam" id="PF13229">
    <property type="entry name" value="Beta_helix"/>
    <property type="match status" value="1"/>
</dbReference>
<dbReference type="Proteomes" id="UP000887575">
    <property type="component" value="Unassembled WGS sequence"/>
</dbReference>
<dbReference type="AlphaFoldDB" id="A0AAF3J8L3"/>
<dbReference type="PANTHER" id="PTHR22990:SF20">
    <property type="entry name" value="F-BOX ONLY PROTEIN 11"/>
    <property type="match status" value="1"/>
</dbReference>
<dbReference type="WBParaSite" id="MBELARI_LOCUS3211">
    <property type="protein sequence ID" value="MBELARI_LOCUS3211"/>
    <property type="gene ID" value="MBELARI_LOCUS3211"/>
</dbReference>
<feature type="compositionally biased region" description="Basic and acidic residues" evidence="2">
    <location>
        <begin position="71"/>
        <end position="84"/>
    </location>
</feature>
<dbReference type="GO" id="GO:0006511">
    <property type="term" value="P:ubiquitin-dependent protein catabolic process"/>
    <property type="evidence" value="ECO:0007669"/>
    <property type="project" value="TreeGrafter"/>
</dbReference>
<evidence type="ECO:0000313" key="5">
    <source>
        <dbReference type="WBParaSite" id="MBELARI_LOCUS3211"/>
    </source>
</evidence>
<feature type="compositionally biased region" description="Basic and acidic residues" evidence="2">
    <location>
        <begin position="1"/>
        <end position="20"/>
    </location>
</feature>
<evidence type="ECO:0000256" key="2">
    <source>
        <dbReference type="SAM" id="MobiDB-lite"/>
    </source>
</evidence>
<name>A0AAF3J8L3_9BILA</name>
<feature type="compositionally biased region" description="Basic and acidic residues" evidence="2">
    <location>
        <begin position="42"/>
        <end position="52"/>
    </location>
</feature>
<evidence type="ECO:0000259" key="3">
    <source>
        <dbReference type="Pfam" id="PF13229"/>
    </source>
</evidence>
<evidence type="ECO:0000256" key="1">
    <source>
        <dbReference type="ARBA" id="ARBA00022737"/>
    </source>
</evidence>
<keyword evidence="4" id="KW-1185">Reference proteome</keyword>
<protein>
    <recommendedName>
        <fullName evidence="3">Right handed beta helix domain-containing protein</fullName>
    </recommendedName>
</protein>
<feature type="domain" description="Right handed beta helix" evidence="3">
    <location>
        <begin position="88"/>
        <end position="162"/>
    </location>
</feature>
<sequence>MEEMGEKMGMHGVKMDERLCGDLGSSQKISVRSQMEDEEMSMDDRPSPKYENVEEGGANNQSSLQPTCKRFKADSPGEARKRFNPDNNSQAVQGVPIGHPHYYALQVKNHANPTVVRCEVHHGLTGGIYVHEKGVWIKTDSHPILRRNKIYDGRDGGVCIFNKVRDNDTVYDSATPTETDTQ</sequence>